<gene>
    <name evidence="1" type="ORF">PSHT_10650</name>
</gene>
<sequence>TNHPKRKVNLGHLLRGIVRPGTTGSGESKGSIIPNWPFGSGLFTAGLIYQAPCMLGHGCTCKHHATKRDGRKCSSVTYFTVPLASFHHSNLNHSNYSETSTGSSLLALDMERPDHVNSSDNNFSSGTSSISYPDCSDFPNVLTERQSHLWSPSAKTGTQIHAFLKEECGVQWSLTTLNRRRALWKLRNSDLPKPSTPPALPPQIHASIVSSHQQRLTVVEICSRLLKDTGKDVSLRTVERYLASLQLQQRRDNIADGRVTRDEVKALVHHARTQLLFSSAGYRRVRQIIIHEYQIHVPRWAFLHLSLNPSVLRTDCCFPHASRQLIYDFRLRNITQTMIFRSNFLCWACHQANHLCNSLLFLFLWMPTFQKSIDHWVPIYNTSRKQKDKRTELPTGCSPNLSYSAPEHFGSNDKSLKVPQDDVAIILQNDYPHRSVMFAHTPDWFHELATRIMQEMDFSFDQVSLGGIWLVFDEMLPYITANIPLDYIPSQSMASHNPGSQPSAPHMSHPFVKNCIWFVNLYTHSLLYI</sequence>
<reference evidence="2" key="2">
    <citation type="journal article" date="2018" name="BMC Genomics">
        <title>Genomic insights into host adaptation between the wheat stripe rust pathogen (Puccinia striiformis f. sp. tritici) and the barley stripe rust pathogen (Puccinia striiformis f. sp. hordei).</title>
        <authorList>
            <person name="Xia C."/>
            <person name="Wang M."/>
            <person name="Yin C."/>
            <person name="Cornejo O.E."/>
            <person name="Hulbert S.H."/>
            <person name="Chen X."/>
        </authorList>
    </citation>
    <scope>NUCLEOTIDE SEQUENCE [LARGE SCALE GENOMIC DNA]</scope>
    <source>
        <strain evidence="2">93TX-2</strain>
    </source>
</reference>
<dbReference type="VEuPathDB" id="FungiDB:PSTT_03632"/>
<name>A0A2S4V863_9BASI</name>
<protein>
    <recommendedName>
        <fullName evidence="3">Clr5 domain-containing protein</fullName>
    </recommendedName>
</protein>
<comment type="caution">
    <text evidence="1">The sequence shown here is derived from an EMBL/GenBank/DDBJ whole genome shotgun (WGS) entry which is preliminary data.</text>
</comment>
<proteinExistence type="predicted"/>
<dbReference type="AlphaFoldDB" id="A0A2S4V863"/>
<keyword evidence="2" id="KW-1185">Reference proteome</keyword>
<dbReference type="Proteomes" id="UP000238274">
    <property type="component" value="Unassembled WGS sequence"/>
</dbReference>
<dbReference type="EMBL" id="PKSM01000167">
    <property type="protein sequence ID" value="POW05733.1"/>
    <property type="molecule type" value="Genomic_DNA"/>
</dbReference>
<dbReference type="VEuPathDB" id="FungiDB:PSHT_10650"/>
<reference evidence="1 2" key="1">
    <citation type="submission" date="2017-12" db="EMBL/GenBank/DDBJ databases">
        <title>Gene loss provides genomic basis for host adaptation in cereal stripe rust fungi.</title>
        <authorList>
            <person name="Xia C."/>
        </authorList>
    </citation>
    <scope>NUCLEOTIDE SEQUENCE [LARGE SCALE GENOMIC DNA]</scope>
    <source>
        <strain evidence="1 2">93TX-2</strain>
    </source>
</reference>
<organism evidence="1 2">
    <name type="scientific">Puccinia striiformis</name>
    <dbReference type="NCBI Taxonomy" id="27350"/>
    <lineage>
        <taxon>Eukaryota</taxon>
        <taxon>Fungi</taxon>
        <taxon>Dikarya</taxon>
        <taxon>Basidiomycota</taxon>
        <taxon>Pucciniomycotina</taxon>
        <taxon>Pucciniomycetes</taxon>
        <taxon>Pucciniales</taxon>
        <taxon>Pucciniaceae</taxon>
        <taxon>Puccinia</taxon>
    </lineage>
</organism>
<dbReference type="VEuPathDB" id="FungiDB:PSTT_04761"/>
<feature type="non-terminal residue" evidence="1">
    <location>
        <position position="1"/>
    </location>
</feature>
<accession>A0A2S4V863</accession>
<dbReference type="PANTHER" id="PTHR46177:SF1">
    <property type="entry name" value="INTEGRASE CATALYTIC DOMAIN-CONTAINING PROTEIN"/>
    <property type="match status" value="1"/>
</dbReference>
<dbReference type="PANTHER" id="PTHR46177">
    <property type="entry name" value="INTEGRASE CATALYTIC DOMAIN-CONTAINING PROTEIN"/>
    <property type="match status" value="1"/>
</dbReference>
<evidence type="ECO:0000313" key="1">
    <source>
        <dbReference type="EMBL" id="POW05733.1"/>
    </source>
</evidence>
<reference evidence="2" key="3">
    <citation type="journal article" date="2018" name="Mol. Plant Microbe Interact.">
        <title>Genome sequence resources for the wheat stripe rust pathogen (Puccinia striiformis f. sp. tritici) and the barley stripe rust pathogen (Puccinia striiformis f. sp. hordei).</title>
        <authorList>
            <person name="Xia C."/>
            <person name="Wang M."/>
            <person name="Yin C."/>
            <person name="Cornejo O.E."/>
            <person name="Hulbert S.H."/>
            <person name="Chen X."/>
        </authorList>
    </citation>
    <scope>NUCLEOTIDE SEQUENCE [LARGE SCALE GENOMIC DNA]</scope>
    <source>
        <strain evidence="2">93TX-2</strain>
    </source>
</reference>
<evidence type="ECO:0000313" key="2">
    <source>
        <dbReference type="Proteomes" id="UP000238274"/>
    </source>
</evidence>
<evidence type="ECO:0008006" key="3">
    <source>
        <dbReference type="Google" id="ProtNLM"/>
    </source>
</evidence>
<dbReference type="OrthoDB" id="5392716at2759"/>